<feature type="compositionally biased region" description="Polar residues" evidence="1">
    <location>
        <begin position="1"/>
        <end position="31"/>
    </location>
</feature>
<dbReference type="Gene3D" id="3.40.50.300">
    <property type="entry name" value="P-loop containing nucleotide triphosphate hydrolases"/>
    <property type="match status" value="1"/>
</dbReference>
<comment type="caution">
    <text evidence="2">The sequence shown here is derived from an EMBL/GenBank/DDBJ whole genome shotgun (WGS) entry which is preliminary data.</text>
</comment>
<dbReference type="InterPro" id="IPR027417">
    <property type="entry name" value="P-loop_NTPase"/>
</dbReference>
<sequence>MKTEAPNNRNQVPSTTAQKITGSPSDPLTPSSVPPSGGTAVGLATPPAGADALLETIGGYSFQWLIHNLEAHGRKQFGPSFAIRQTDHNLMRRLLVYFLADANKASQLGIDLHKGIFLTGPIGCGKTTLMSLMRLIPGPDQNFTIKPTRDITFEFIQDGYEVIHRYSRLSFHAHGPRTYCFDDLGAEQALKYYGNECNVMAEIVLSRYDFYKAFSMLTHFTTNLTASEIDAMYGPRVRSRMREMFNLISFDDRHNDLRQ</sequence>
<dbReference type="Proteomes" id="UP001319180">
    <property type="component" value="Unassembled WGS sequence"/>
</dbReference>
<accession>A0AAP2D887</accession>
<proteinExistence type="predicted"/>
<feature type="region of interest" description="Disordered" evidence="1">
    <location>
        <begin position="1"/>
        <end position="40"/>
    </location>
</feature>
<name>A0AAP2D887_9BACT</name>
<dbReference type="RefSeq" id="WP_254089423.1">
    <property type="nucleotide sequence ID" value="NZ_JAHESC010000006.1"/>
</dbReference>
<protein>
    <submittedName>
        <fullName evidence="2">ATPase</fullName>
    </submittedName>
</protein>
<reference evidence="2 3" key="1">
    <citation type="submission" date="2021-05" db="EMBL/GenBank/DDBJ databases">
        <title>A Polyphasic approach of four new species of the genus Ohtaekwangia: Ohtaekwangia histidinii sp. nov., Ohtaekwangia cretensis sp. nov., Ohtaekwangia indiensis sp. nov., Ohtaekwangia reichenbachii sp. nov. from diverse environment.</title>
        <authorList>
            <person name="Octaviana S."/>
        </authorList>
    </citation>
    <scope>NUCLEOTIDE SEQUENCE [LARGE SCALE GENOMIC DNA]</scope>
    <source>
        <strain evidence="2 3">PWU37</strain>
    </source>
</reference>
<dbReference type="AlphaFoldDB" id="A0AAP2D887"/>
<keyword evidence="3" id="KW-1185">Reference proteome</keyword>
<organism evidence="2 3">
    <name type="scientific">Dawidia soli</name>
    <dbReference type="NCBI Taxonomy" id="2782352"/>
    <lineage>
        <taxon>Bacteria</taxon>
        <taxon>Pseudomonadati</taxon>
        <taxon>Bacteroidota</taxon>
        <taxon>Cytophagia</taxon>
        <taxon>Cytophagales</taxon>
        <taxon>Chryseotaleaceae</taxon>
        <taxon>Dawidia</taxon>
    </lineage>
</organism>
<evidence type="ECO:0000256" key="1">
    <source>
        <dbReference type="SAM" id="MobiDB-lite"/>
    </source>
</evidence>
<evidence type="ECO:0000313" key="3">
    <source>
        <dbReference type="Proteomes" id="UP001319180"/>
    </source>
</evidence>
<evidence type="ECO:0000313" key="2">
    <source>
        <dbReference type="EMBL" id="MBT1686185.1"/>
    </source>
</evidence>
<dbReference type="EMBL" id="JAHESC010000006">
    <property type="protein sequence ID" value="MBT1686185.1"/>
    <property type="molecule type" value="Genomic_DNA"/>
</dbReference>
<gene>
    <name evidence="2" type="ORF">KK078_06430</name>
</gene>
<dbReference type="SUPFAM" id="SSF52540">
    <property type="entry name" value="P-loop containing nucleoside triphosphate hydrolases"/>
    <property type="match status" value="1"/>
</dbReference>